<dbReference type="EMBL" id="JADBGQ010000003">
    <property type="protein sequence ID" value="KAG5406289.1"/>
    <property type="molecule type" value="Genomic_DNA"/>
</dbReference>
<proteinExistence type="predicted"/>
<feature type="region of interest" description="Disordered" evidence="1">
    <location>
        <begin position="1"/>
        <end position="59"/>
    </location>
</feature>
<keyword evidence="3" id="KW-1185">Reference proteome</keyword>
<reference evidence="2 3" key="1">
    <citation type="submission" date="2021-03" db="EMBL/GenBank/DDBJ databases">
        <authorList>
            <person name="King G.J."/>
            <person name="Bancroft I."/>
            <person name="Baten A."/>
            <person name="Bloomfield J."/>
            <person name="Borpatragohain P."/>
            <person name="He Z."/>
            <person name="Irish N."/>
            <person name="Irwin J."/>
            <person name="Liu K."/>
            <person name="Mauleon R.P."/>
            <person name="Moore J."/>
            <person name="Morris R."/>
            <person name="Ostergaard L."/>
            <person name="Wang B."/>
            <person name="Wells R."/>
        </authorList>
    </citation>
    <scope>NUCLEOTIDE SEQUENCE [LARGE SCALE GENOMIC DNA]</scope>
    <source>
        <strain evidence="2">R-o-18</strain>
        <tissue evidence="2">Leaf</tissue>
    </source>
</reference>
<comment type="caution">
    <text evidence="2">The sequence shown here is derived from an EMBL/GenBank/DDBJ whole genome shotgun (WGS) entry which is preliminary data.</text>
</comment>
<evidence type="ECO:0000313" key="2">
    <source>
        <dbReference type="EMBL" id="KAG5406289.1"/>
    </source>
</evidence>
<protein>
    <submittedName>
        <fullName evidence="2">Uncharacterized protein</fullName>
    </submittedName>
</protein>
<gene>
    <name evidence="2" type="primary">A03p051140.1_BraROA</name>
    <name evidence="2" type="ORF">IGI04_012408</name>
</gene>
<evidence type="ECO:0000256" key="1">
    <source>
        <dbReference type="SAM" id="MobiDB-lite"/>
    </source>
</evidence>
<sequence length="59" mass="6628">MESSSSYEENIKPDHEKPDLENQDAHGLSTASQLRGRQHKRQLNSDPTQGDVIPNISQI</sequence>
<evidence type="ECO:0000313" key="3">
    <source>
        <dbReference type="Proteomes" id="UP000823674"/>
    </source>
</evidence>
<accession>A0ABQ7N951</accession>
<organism evidence="2 3">
    <name type="scientific">Brassica rapa subsp. trilocularis</name>
    <dbReference type="NCBI Taxonomy" id="1813537"/>
    <lineage>
        <taxon>Eukaryota</taxon>
        <taxon>Viridiplantae</taxon>
        <taxon>Streptophyta</taxon>
        <taxon>Embryophyta</taxon>
        <taxon>Tracheophyta</taxon>
        <taxon>Spermatophyta</taxon>
        <taxon>Magnoliopsida</taxon>
        <taxon>eudicotyledons</taxon>
        <taxon>Gunneridae</taxon>
        <taxon>Pentapetalae</taxon>
        <taxon>rosids</taxon>
        <taxon>malvids</taxon>
        <taxon>Brassicales</taxon>
        <taxon>Brassicaceae</taxon>
        <taxon>Brassiceae</taxon>
        <taxon>Brassica</taxon>
    </lineage>
</organism>
<name>A0ABQ7N951_BRACM</name>
<feature type="compositionally biased region" description="Basic and acidic residues" evidence="1">
    <location>
        <begin position="9"/>
        <end position="24"/>
    </location>
</feature>
<dbReference type="Proteomes" id="UP000823674">
    <property type="component" value="Chromosome A03"/>
</dbReference>